<accession>A0A5N8XTQ1</accession>
<dbReference type="EMBL" id="VJZC01000456">
    <property type="protein sequence ID" value="MPY62739.1"/>
    <property type="molecule type" value="Genomic_DNA"/>
</dbReference>
<sequence length="651" mass="68965">MTLTRVVVALSPGTPVAAEILDTDSGDVRSAVVVSGRPFETELPAGTYVVRLAPPGLERVSASVVVPPEGPAALTVDFAFDDPHPTPGSGHALPTDRPVNPSPLKRLLLPGTRRKAALPPNEALRTARELQGTGLFVCDADGTLLRPVEVTDEYVVSRPAAGEDRSAYICVTQGRDHLARFVSLPANCVGRIRSPAQPEGGEGDVTVRPADPDARALLDYRAQGRLSAAAAVTDHVVRSIGARIEAGQGDPAAGCAVAYHLMDHPERDRARQWVRLLADAFPTSDDVSLLASWFLLEMDGPVPREARERLITAVEAGQGLPVYLAGLRLLRTALERLGRSDRASGQWDPRLTSATHTVNTYLLAADPVNPFVSYTGTGLRTPLVAEDAPTIVSGASLATDDEGSVRVLAKALDLLGTVTAGIQRTITLPLVTLTWGDRPDGGGQMLSVAGRGTRAWVGLGVVLVGAEGWRMEVARLSDAGTATFSLPSSATAKLVTPEPAEPDDAVVVPPPVLLHAAASGPEQDHRVVTPQLEFLLEPVRGADRWRLTARRRVHESAAGWVLVGQRSAADRPYKTFALPLGGEDAELGAEPTVLLGKASAPLDWYMVPEPVDELPPAGRKAILLRSLARAADAWTRKAIQKMLTALTAEEG</sequence>
<organism evidence="2 3">
    <name type="scientific">Streptomyces spongiae</name>
    <dbReference type="NCBI Taxonomy" id="565072"/>
    <lineage>
        <taxon>Bacteria</taxon>
        <taxon>Bacillati</taxon>
        <taxon>Actinomycetota</taxon>
        <taxon>Actinomycetes</taxon>
        <taxon>Kitasatosporales</taxon>
        <taxon>Streptomycetaceae</taxon>
        <taxon>Streptomyces</taxon>
    </lineage>
</organism>
<dbReference type="OrthoDB" id="9125293at2"/>
<feature type="region of interest" description="Disordered" evidence="1">
    <location>
        <begin position="80"/>
        <end position="102"/>
    </location>
</feature>
<gene>
    <name evidence="2" type="ORF">FNH08_38005</name>
</gene>
<evidence type="ECO:0000313" key="3">
    <source>
        <dbReference type="Proteomes" id="UP000400924"/>
    </source>
</evidence>
<name>A0A5N8XTQ1_9ACTN</name>
<reference evidence="2 3" key="1">
    <citation type="submission" date="2019-07" db="EMBL/GenBank/DDBJ databases">
        <title>New species of Amycolatopsis and Streptomyces.</title>
        <authorList>
            <person name="Duangmal K."/>
            <person name="Teo W.F.A."/>
            <person name="Lipun K."/>
        </authorList>
    </citation>
    <scope>NUCLEOTIDE SEQUENCE [LARGE SCALE GENOMIC DNA]</scope>
    <source>
        <strain evidence="2 3">NBRC 106415</strain>
    </source>
</reference>
<dbReference type="RefSeq" id="WP_152776081.1">
    <property type="nucleotide sequence ID" value="NZ_VJZC01000456.1"/>
</dbReference>
<protein>
    <submittedName>
        <fullName evidence="2">Uncharacterized protein</fullName>
    </submittedName>
</protein>
<comment type="caution">
    <text evidence="2">The sequence shown here is derived from an EMBL/GenBank/DDBJ whole genome shotgun (WGS) entry which is preliminary data.</text>
</comment>
<dbReference type="Proteomes" id="UP000400924">
    <property type="component" value="Unassembled WGS sequence"/>
</dbReference>
<evidence type="ECO:0000256" key="1">
    <source>
        <dbReference type="SAM" id="MobiDB-lite"/>
    </source>
</evidence>
<keyword evidence="3" id="KW-1185">Reference proteome</keyword>
<dbReference type="AlphaFoldDB" id="A0A5N8XTQ1"/>
<evidence type="ECO:0000313" key="2">
    <source>
        <dbReference type="EMBL" id="MPY62739.1"/>
    </source>
</evidence>
<proteinExistence type="predicted"/>